<organism evidence="8 9">
    <name type="scientific">Buchnera aphidicola</name>
    <name type="common">Nipponaphis monzeni</name>
    <dbReference type="NCBI Taxonomy" id="2495405"/>
    <lineage>
        <taxon>Bacteria</taxon>
        <taxon>Pseudomonadati</taxon>
        <taxon>Pseudomonadota</taxon>
        <taxon>Gammaproteobacteria</taxon>
        <taxon>Enterobacterales</taxon>
        <taxon>Erwiniaceae</taxon>
        <taxon>Buchnera</taxon>
    </lineage>
</organism>
<dbReference type="GO" id="GO:0009349">
    <property type="term" value="C:riboflavin synthase complex"/>
    <property type="evidence" value="ECO:0007669"/>
    <property type="project" value="UniProtKB-UniRule"/>
</dbReference>
<keyword evidence="9" id="KW-1185">Reference proteome</keyword>
<dbReference type="CDD" id="cd09209">
    <property type="entry name" value="Lumazine_synthase-I"/>
    <property type="match status" value="1"/>
</dbReference>
<proteinExistence type="inferred from homology"/>
<dbReference type="NCBIfam" id="TIGR00114">
    <property type="entry name" value="lumazine-synth"/>
    <property type="match status" value="1"/>
</dbReference>
<dbReference type="Pfam" id="PF00885">
    <property type="entry name" value="DMRL_synthase"/>
    <property type="match status" value="1"/>
</dbReference>
<comment type="catalytic activity">
    <reaction evidence="6 7">
        <text>(2S)-2-hydroxy-3-oxobutyl phosphate + 5-amino-6-(D-ribitylamino)uracil = 6,7-dimethyl-8-(1-D-ribityl)lumazine + phosphate + 2 H2O + H(+)</text>
        <dbReference type="Rhea" id="RHEA:26152"/>
        <dbReference type="ChEBI" id="CHEBI:15377"/>
        <dbReference type="ChEBI" id="CHEBI:15378"/>
        <dbReference type="ChEBI" id="CHEBI:15934"/>
        <dbReference type="ChEBI" id="CHEBI:43474"/>
        <dbReference type="ChEBI" id="CHEBI:58201"/>
        <dbReference type="ChEBI" id="CHEBI:58830"/>
        <dbReference type="EC" id="2.5.1.78"/>
    </reaction>
</comment>
<evidence type="ECO:0000256" key="3">
    <source>
        <dbReference type="ARBA" id="ARBA00012664"/>
    </source>
</evidence>
<comment type="subunit">
    <text evidence="7">Forms an icosahedral capsid composed of 60 subunits, arranged as a dodecamer of pentamers.</text>
</comment>
<evidence type="ECO:0000256" key="4">
    <source>
        <dbReference type="ARBA" id="ARBA00022619"/>
    </source>
</evidence>
<feature type="active site" description="Proton donor" evidence="7">
    <location>
        <position position="89"/>
    </location>
</feature>
<dbReference type="InterPro" id="IPR034964">
    <property type="entry name" value="LS"/>
</dbReference>
<comment type="similarity">
    <text evidence="2 7">Belongs to the DMRL synthase family.</text>
</comment>
<dbReference type="EC" id="2.5.1.78" evidence="3 7"/>
<feature type="binding site" evidence="7">
    <location>
        <begin position="57"/>
        <end position="59"/>
    </location>
    <ligand>
        <name>5-amino-6-(D-ribitylamino)uracil</name>
        <dbReference type="ChEBI" id="CHEBI:15934"/>
    </ligand>
</feature>
<comment type="pathway">
    <text evidence="1 7">Cofactor biosynthesis; riboflavin biosynthesis; riboflavin from 2-hydroxy-3-oxobutyl phosphate and 5-amino-6-(D-ribitylamino)uracil: step 1/2.</text>
</comment>
<feature type="binding site" evidence="7">
    <location>
        <begin position="81"/>
        <end position="83"/>
    </location>
    <ligand>
        <name>5-amino-6-(D-ribitylamino)uracil</name>
        <dbReference type="ChEBI" id="CHEBI:15934"/>
    </ligand>
</feature>
<feature type="binding site" evidence="7">
    <location>
        <position position="114"/>
    </location>
    <ligand>
        <name>5-amino-6-(D-ribitylamino)uracil</name>
        <dbReference type="ChEBI" id="CHEBI:15934"/>
    </ligand>
</feature>
<evidence type="ECO:0000256" key="1">
    <source>
        <dbReference type="ARBA" id="ARBA00004917"/>
    </source>
</evidence>
<feature type="binding site" evidence="7">
    <location>
        <position position="128"/>
    </location>
    <ligand>
        <name>(2S)-2-hydroxy-3-oxobutyl phosphate</name>
        <dbReference type="ChEBI" id="CHEBI:58830"/>
    </ligand>
</feature>
<dbReference type="GO" id="GO:0005829">
    <property type="term" value="C:cytosol"/>
    <property type="evidence" value="ECO:0007669"/>
    <property type="project" value="TreeGrafter"/>
</dbReference>
<comment type="function">
    <text evidence="7">Catalyzes the formation of 6,7-dimethyl-8-ribityllumazine by condensation of 5-amino-6-(D-ribitylamino)uracil with 3,4-dihydroxy-2-butanone 4-phosphate. This is the penultimate step in the biosynthesis of riboflavin.</text>
</comment>
<dbReference type="Gene3D" id="3.40.50.960">
    <property type="entry name" value="Lumazine/riboflavin synthase"/>
    <property type="match status" value="1"/>
</dbReference>
<evidence type="ECO:0000256" key="2">
    <source>
        <dbReference type="ARBA" id="ARBA00007424"/>
    </source>
</evidence>
<dbReference type="UniPathway" id="UPA00275">
    <property type="reaction ID" value="UER00404"/>
</dbReference>
<evidence type="ECO:0000313" key="9">
    <source>
        <dbReference type="Proteomes" id="UP000317544"/>
    </source>
</evidence>
<sequence>MNIIQTGLLAKDAKITIIISRFNYFINEQLLEGTLDILKRIGHVENNNITIIKIPGTLELPLITQKIASLKKNDAIITIGSVIQGETIHFKSIINTVYNLLPKISLENNIPIIIGVLATNNIKQAIERSGGKKGNKGCEIAYVTLEMLNLIKIIK</sequence>
<dbReference type="HAMAP" id="MF_00178">
    <property type="entry name" value="Lumazine_synth"/>
    <property type="match status" value="1"/>
</dbReference>
<dbReference type="SUPFAM" id="SSF52121">
    <property type="entry name" value="Lumazine synthase"/>
    <property type="match status" value="1"/>
</dbReference>
<keyword evidence="4 7" id="KW-0686">Riboflavin biosynthesis</keyword>
<dbReference type="Proteomes" id="UP000317544">
    <property type="component" value="Chromosome"/>
</dbReference>
<dbReference type="PANTHER" id="PTHR21058:SF0">
    <property type="entry name" value="6,7-DIMETHYL-8-RIBITYLLUMAZINE SYNTHASE"/>
    <property type="match status" value="1"/>
</dbReference>
<name>A0A455TAH5_9GAMM</name>
<accession>A0A455TAH5</accession>
<dbReference type="AlphaFoldDB" id="A0A455TAH5"/>
<dbReference type="RefSeq" id="WP_158345076.1">
    <property type="nucleotide sequence ID" value="NZ_AP019379.1"/>
</dbReference>
<keyword evidence="5 7" id="KW-0808">Transferase</keyword>
<dbReference type="InterPro" id="IPR002180">
    <property type="entry name" value="LS/RS"/>
</dbReference>
<dbReference type="OrthoDB" id="9809709at2"/>
<dbReference type="InterPro" id="IPR036467">
    <property type="entry name" value="LS/RS_sf"/>
</dbReference>
<evidence type="ECO:0000256" key="7">
    <source>
        <dbReference type="HAMAP-Rule" id="MF_00178"/>
    </source>
</evidence>
<gene>
    <name evidence="7 8" type="primary">ribH</name>
    <name evidence="8" type="ORF">BUCNMO_349</name>
</gene>
<evidence type="ECO:0000256" key="5">
    <source>
        <dbReference type="ARBA" id="ARBA00022679"/>
    </source>
</evidence>
<dbReference type="EMBL" id="AP019379">
    <property type="protein sequence ID" value="BBI01351.1"/>
    <property type="molecule type" value="Genomic_DNA"/>
</dbReference>
<feature type="binding site" evidence="7">
    <location>
        <begin position="86"/>
        <end position="87"/>
    </location>
    <ligand>
        <name>(2S)-2-hydroxy-3-oxobutyl phosphate</name>
        <dbReference type="ChEBI" id="CHEBI:58830"/>
    </ligand>
</feature>
<protein>
    <recommendedName>
        <fullName evidence="3 7">6,7-dimethyl-8-ribityllumazine synthase</fullName>
        <shortName evidence="7">DMRL synthase</shortName>
        <shortName evidence="7">LS</shortName>
        <shortName evidence="7">Lumazine synthase</shortName>
        <ecNumber evidence="3 7">2.5.1.78</ecNumber>
    </recommendedName>
</protein>
<reference evidence="8 9" key="1">
    <citation type="journal article" date="2019" name="Proc. Natl. Acad. Sci. U.S.A.">
        <title>Exaggeration and cooption of innate immunity for social defense.</title>
        <authorList>
            <person name="Kutsukake M."/>
            <person name="Moriyama M."/>
            <person name="Shigenobu S."/>
            <person name="Meng X.-Y."/>
            <person name="Nikoh N."/>
            <person name="Noda C."/>
            <person name="Kobayashi S."/>
            <person name="Fukatsu T."/>
        </authorList>
    </citation>
    <scope>NUCLEOTIDE SEQUENCE [LARGE SCALE GENOMIC DNA]</scope>
    <source>
        <strain evidence="8 9">Nmo</strain>
    </source>
</reference>
<dbReference type="GO" id="GO:0009231">
    <property type="term" value="P:riboflavin biosynthetic process"/>
    <property type="evidence" value="ECO:0007669"/>
    <property type="project" value="UniProtKB-UniRule"/>
</dbReference>
<dbReference type="PANTHER" id="PTHR21058">
    <property type="entry name" value="6,7-DIMETHYL-8-RIBITYLLUMAZINE SYNTHASE DMRL SYNTHASE LUMAZINE SYNTHASE"/>
    <property type="match status" value="1"/>
</dbReference>
<evidence type="ECO:0000256" key="6">
    <source>
        <dbReference type="ARBA" id="ARBA00048785"/>
    </source>
</evidence>
<dbReference type="NCBIfam" id="NF000812">
    <property type="entry name" value="PRK00061.1-4"/>
    <property type="match status" value="1"/>
</dbReference>
<dbReference type="GO" id="GO:0000906">
    <property type="term" value="F:6,7-dimethyl-8-ribityllumazine synthase activity"/>
    <property type="evidence" value="ECO:0007669"/>
    <property type="project" value="UniProtKB-UniRule"/>
</dbReference>
<feature type="binding site" evidence="7">
    <location>
        <position position="22"/>
    </location>
    <ligand>
        <name>5-amino-6-(D-ribitylamino)uracil</name>
        <dbReference type="ChEBI" id="CHEBI:15934"/>
    </ligand>
</feature>
<evidence type="ECO:0000313" key="8">
    <source>
        <dbReference type="EMBL" id="BBI01351.1"/>
    </source>
</evidence>